<dbReference type="EMBL" id="FO082265">
    <property type="protein sequence ID" value="CCO19572.1"/>
    <property type="molecule type" value="Genomic_DNA"/>
</dbReference>
<dbReference type="PANTHER" id="PTHR46338">
    <property type="entry name" value="TRANSCRIPTION INITIATION FACTOR TFIID SUBUNIT 8"/>
    <property type="match status" value="1"/>
</dbReference>
<dbReference type="RefSeq" id="XP_007509115.1">
    <property type="nucleotide sequence ID" value="XM_007509053.1"/>
</dbReference>
<accession>K8EMX2</accession>
<dbReference type="KEGG" id="bpg:Bathy14g01660"/>
<dbReference type="AlphaFoldDB" id="K8EMX2"/>
<evidence type="ECO:0000313" key="1">
    <source>
        <dbReference type="EMBL" id="CCO19572.1"/>
    </source>
</evidence>
<evidence type="ECO:0000313" key="2">
    <source>
        <dbReference type="Proteomes" id="UP000198341"/>
    </source>
</evidence>
<keyword evidence="2" id="KW-1185">Reference proteome</keyword>
<proteinExistence type="predicted"/>
<organism evidence="1 2">
    <name type="scientific">Bathycoccus prasinos</name>
    <dbReference type="NCBI Taxonomy" id="41875"/>
    <lineage>
        <taxon>Eukaryota</taxon>
        <taxon>Viridiplantae</taxon>
        <taxon>Chlorophyta</taxon>
        <taxon>Mamiellophyceae</taxon>
        <taxon>Mamiellales</taxon>
        <taxon>Bathycoccaceae</taxon>
        <taxon>Bathycoccus</taxon>
    </lineage>
</organism>
<dbReference type="STRING" id="41875.K8EMX2"/>
<dbReference type="GeneID" id="19011981"/>
<dbReference type="OrthoDB" id="436852at2759"/>
<dbReference type="PANTHER" id="PTHR46338:SF1">
    <property type="entry name" value="TRANSCRIPTION INITIATION FACTOR TFIID SUBUNIT 8"/>
    <property type="match status" value="1"/>
</dbReference>
<gene>
    <name evidence="1" type="ordered locus">Bathy14g01660</name>
</gene>
<name>K8EMX2_9CHLO</name>
<sequence>MSISKNSTRMRLERHFDLNEKVKRIAFVQCSYIEEVGKLAIGNAEYGVSIFIETEFVSHKVEQGRSQINILDVLQGLQALGDDLKSIILYADTLDSKPFAIPLPKKFVIRRRPKVQTSFLKVAEPQPTNIPHYFPAFPDKHTYSNRYGLRSAKKIEKKHTDRRKESKIMLKAESGSFNGNVMNKVGENFRKIKRKQEIEKFDTFMDRYNVNFCGK</sequence>
<reference evidence="1 2" key="1">
    <citation type="submission" date="2011-10" db="EMBL/GenBank/DDBJ databases">
        <authorList>
            <person name="Genoscope - CEA"/>
        </authorList>
    </citation>
    <scope>NUCLEOTIDE SEQUENCE [LARGE SCALE GENOMIC DNA]</scope>
    <source>
        <strain evidence="1 2">RCC 1105</strain>
    </source>
</reference>
<dbReference type="GO" id="GO:0005669">
    <property type="term" value="C:transcription factor TFIID complex"/>
    <property type="evidence" value="ECO:0007669"/>
    <property type="project" value="InterPro"/>
</dbReference>
<dbReference type="InterPro" id="IPR037818">
    <property type="entry name" value="TAF8"/>
</dbReference>
<protein>
    <submittedName>
        <fullName evidence="1">Uncharacterized protein</fullName>
    </submittedName>
</protein>
<dbReference type="Proteomes" id="UP000198341">
    <property type="component" value="Chromosome 14"/>
</dbReference>